<dbReference type="NCBIfam" id="TIGR00531">
    <property type="entry name" value="BCCP"/>
    <property type="match status" value="1"/>
</dbReference>
<evidence type="ECO:0000256" key="4">
    <source>
        <dbReference type="ARBA" id="ARBA00022832"/>
    </source>
</evidence>
<evidence type="ECO:0000259" key="9">
    <source>
        <dbReference type="PROSITE" id="PS50968"/>
    </source>
</evidence>
<dbReference type="InterPro" id="IPR000089">
    <property type="entry name" value="Biotin_lipoyl"/>
</dbReference>
<dbReference type="InterPro" id="IPR001882">
    <property type="entry name" value="Biotin_BS"/>
</dbReference>
<comment type="function">
    <text evidence="8">This protein is a component of the acetyl coenzyme A carboxylase complex; first, biotin carboxylase catalyzes the carboxylation of the carrier protein and then the transcarboxylase transfers the carboxyl group to form malonyl-CoA.</text>
</comment>
<dbReference type="CDD" id="cd06850">
    <property type="entry name" value="biotinyl_domain"/>
    <property type="match status" value="1"/>
</dbReference>
<comment type="pathway">
    <text evidence="1 8">Lipid metabolism; fatty acid biosynthesis.</text>
</comment>
<dbReference type="GO" id="GO:0003989">
    <property type="term" value="F:acetyl-CoA carboxylase activity"/>
    <property type="evidence" value="ECO:0007669"/>
    <property type="project" value="InterPro"/>
</dbReference>
<dbReference type="Proteomes" id="UP000051012">
    <property type="component" value="Unassembled WGS sequence"/>
</dbReference>
<organism evidence="10 11">
    <name type="scientific">candidate division TA06 bacterium DG_78</name>
    <dbReference type="NCBI Taxonomy" id="1703772"/>
    <lineage>
        <taxon>Bacteria</taxon>
        <taxon>Bacteria division TA06</taxon>
    </lineage>
</organism>
<evidence type="ECO:0000313" key="11">
    <source>
        <dbReference type="Proteomes" id="UP000051012"/>
    </source>
</evidence>
<dbReference type="PATRIC" id="fig|1703772.3.peg.1564"/>
<keyword evidence="4 8" id="KW-0276">Fatty acid metabolism</keyword>
<dbReference type="GO" id="GO:0006633">
    <property type="term" value="P:fatty acid biosynthetic process"/>
    <property type="evidence" value="ECO:0007669"/>
    <property type="project" value="UniProtKB-UniPathway"/>
</dbReference>
<dbReference type="PROSITE" id="PS00188">
    <property type="entry name" value="BIOTIN"/>
    <property type="match status" value="1"/>
</dbReference>
<gene>
    <name evidence="10" type="ORF">AMJ52_04855</name>
</gene>
<dbReference type="InterPro" id="IPR011053">
    <property type="entry name" value="Single_hybrid_motif"/>
</dbReference>
<dbReference type="PROSITE" id="PS50968">
    <property type="entry name" value="BIOTINYL_LIPOYL"/>
    <property type="match status" value="1"/>
</dbReference>
<keyword evidence="6 8" id="KW-0275">Fatty acid biosynthesis</keyword>
<proteinExistence type="predicted"/>
<comment type="caution">
    <text evidence="10">The sequence shown here is derived from an EMBL/GenBank/DDBJ whole genome shotgun (WGS) entry which is preliminary data.</text>
</comment>
<dbReference type="Pfam" id="PF00364">
    <property type="entry name" value="Biotin_lipoyl"/>
    <property type="match status" value="1"/>
</dbReference>
<dbReference type="SUPFAM" id="SSF51230">
    <property type="entry name" value="Single hybrid motif"/>
    <property type="match status" value="1"/>
</dbReference>
<feature type="domain" description="Lipoyl-binding" evidence="9">
    <location>
        <begin position="70"/>
        <end position="146"/>
    </location>
</feature>
<evidence type="ECO:0000256" key="3">
    <source>
        <dbReference type="ARBA" id="ARBA00022516"/>
    </source>
</evidence>
<dbReference type="GO" id="GO:0009317">
    <property type="term" value="C:acetyl-CoA carboxylase complex"/>
    <property type="evidence" value="ECO:0007669"/>
    <property type="project" value="InterPro"/>
</dbReference>
<evidence type="ECO:0000256" key="5">
    <source>
        <dbReference type="ARBA" id="ARBA00023098"/>
    </source>
</evidence>
<evidence type="ECO:0000256" key="6">
    <source>
        <dbReference type="ARBA" id="ARBA00023160"/>
    </source>
</evidence>
<reference evidence="10 11" key="1">
    <citation type="journal article" date="2015" name="Microbiome">
        <title>Genomic resolution of linkages in carbon, nitrogen, and sulfur cycling among widespread estuary sediment bacteria.</title>
        <authorList>
            <person name="Baker B.J."/>
            <person name="Lazar C.S."/>
            <person name="Teske A.P."/>
            <person name="Dick G.J."/>
        </authorList>
    </citation>
    <scope>NUCLEOTIDE SEQUENCE [LARGE SCALE GENOMIC DNA]</scope>
    <source>
        <strain evidence="10">DG_78</strain>
    </source>
</reference>
<sequence>MNIKFINRLIKVLENSGISEIEITDFWGRKIKIIKSHSGSHSPVLSTPKIITEEQKKLAEKKDEGEKKNTVPIRSPIVGTFYRSPSPDAPSYVEVGDIIKPGQVVCIVEAMKLMNEIESDVAGRVIQILAKNEDPVEYNQELFLVEPL</sequence>
<dbReference type="EMBL" id="LJNI01000051">
    <property type="protein sequence ID" value="KPJ72866.1"/>
    <property type="molecule type" value="Genomic_DNA"/>
</dbReference>
<dbReference type="PANTHER" id="PTHR45266">
    <property type="entry name" value="OXALOACETATE DECARBOXYLASE ALPHA CHAIN"/>
    <property type="match status" value="1"/>
</dbReference>
<keyword evidence="3 8" id="KW-0444">Lipid biosynthesis</keyword>
<dbReference type="PANTHER" id="PTHR45266:SF3">
    <property type="entry name" value="OXALOACETATE DECARBOXYLASE ALPHA CHAIN"/>
    <property type="match status" value="1"/>
</dbReference>
<protein>
    <recommendedName>
        <fullName evidence="2 8">Biotin carboxyl carrier protein of acetyl-CoA carboxylase</fullName>
    </recommendedName>
</protein>
<evidence type="ECO:0000256" key="2">
    <source>
        <dbReference type="ARBA" id="ARBA00017562"/>
    </source>
</evidence>
<name>A0A0S7YDK2_UNCT6</name>
<evidence type="ECO:0000256" key="8">
    <source>
        <dbReference type="RuleBase" id="RU364072"/>
    </source>
</evidence>
<dbReference type="InterPro" id="IPR050709">
    <property type="entry name" value="Biotin_Carboxyl_Carrier/Decarb"/>
</dbReference>
<dbReference type="UniPathway" id="UPA00094"/>
<keyword evidence="7 8" id="KW-0092">Biotin</keyword>
<dbReference type="PRINTS" id="PR01071">
    <property type="entry name" value="ACOABIOTINCC"/>
</dbReference>
<keyword evidence="5 8" id="KW-0443">Lipid metabolism</keyword>
<dbReference type="Gene3D" id="2.40.50.100">
    <property type="match status" value="1"/>
</dbReference>
<accession>A0A0S7YDK2</accession>
<evidence type="ECO:0000256" key="1">
    <source>
        <dbReference type="ARBA" id="ARBA00005194"/>
    </source>
</evidence>
<dbReference type="InterPro" id="IPR001249">
    <property type="entry name" value="AcCoA_biotinCC"/>
</dbReference>
<evidence type="ECO:0000256" key="7">
    <source>
        <dbReference type="ARBA" id="ARBA00023267"/>
    </source>
</evidence>
<evidence type="ECO:0000313" key="10">
    <source>
        <dbReference type="EMBL" id="KPJ72866.1"/>
    </source>
</evidence>
<dbReference type="AlphaFoldDB" id="A0A0S7YDK2"/>